<feature type="non-terminal residue" evidence="4">
    <location>
        <position position="683"/>
    </location>
</feature>
<gene>
    <name evidence="4" type="ORF">DAEQUDRAFT_665790</name>
</gene>
<dbReference type="STRING" id="1314783.A0A165S2F4"/>
<dbReference type="NCBIfam" id="TIGR00756">
    <property type="entry name" value="PPR"/>
    <property type="match status" value="2"/>
</dbReference>
<protein>
    <recommendedName>
        <fullName evidence="3">PROP1-like PPR domain-containing protein</fullName>
    </recommendedName>
</protein>
<evidence type="ECO:0000259" key="3">
    <source>
        <dbReference type="Pfam" id="PF17177"/>
    </source>
</evidence>
<accession>A0A165S2F4</accession>
<dbReference type="Pfam" id="PF13041">
    <property type="entry name" value="PPR_2"/>
    <property type="match status" value="1"/>
</dbReference>
<dbReference type="EMBL" id="KV429045">
    <property type="protein sequence ID" value="KZT71448.1"/>
    <property type="molecule type" value="Genomic_DNA"/>
</dbReference>
<dbReference type="Pfam" id="PF17177">
    <property type="entry name" value="PPR_long"/>
    <property type="match status" value="1"/>
</dbReference>
<feature type="repeat" description="PPR" evidence="2">
    <location>
        <begin position="411"/>
        <end position="445"/>
    </location>
</feature>
<feature type="domain" description="PROP1-like PPR" evidence="3">
    <location>
        <begin position="214"/>
        <end position="337"/>
    </location>
</feature>
<keyword evidence="5" id="KW-1185">Reference proteome</keyword>
<dbReference type="PROSITE" id="PS51375">
    <property type="entry name" value="PPR"/>
    <property type="match status" value="3"/>
</dbReference>
<reference evidence="4 5" key="1">
    <citation type="journal article" date="2016" name="Mol. Biol. Evol.">
        <title>Comparative Genomics of Early-Diverging Mushroom-Forming Fungi Provides Insights into the Origins of Lignocellulose Decay Capabilities.</title>
        <authorList>
            <person name="Nagy L.G."/>
            <person name="Riley R."/>
            <person name="Tritt A."/>
            <person name="Adam C."/>
            <person name="Daum C."/>
            <person name="Floudas D."/>
            <person name="Sun H."/>
            <person name="Yadav J.S."/>
            <person name="Pangilinan J."/>
            <person name="Larsson K.H."/>
            <person name="Matsuura K."/>
            <person name="Barry K."/>
            <person name="Labutti K."/>
            <person name="Kuo R."/>
            <person name="Ohm R.A."/>
            <person name="Bhattacharya S.S."/>
            <person name="Shirouzu T."/>
            <person name="Yoshinaga Y."/>
            <person name="Martin F.M."/>
            <person name="Grigoriev I.V."/>
            <person name="Hibbett D.S."/>
        </authorList>
    </citation>
    <scope>NUCLEOTIDE SEQUENCE [LARGE SCALE GENOMIC DNA]</scope>
    <source>
        <strain evidence="4 5">L-15889</strain>
    </source>
</reference>
<evidence type="ECO:0000313" key="4">
    <source>
        <dbReference type="EMBL" id="KZT71448.1"/>
    </source>
</evidence>
<sequence>MRIPHHIWGQVSTLRGRFADIITRVEQPALIMANLPQNLVALQRQQFGEYLIETFCRRDTVLVALDILEAVKKAKQLVKLDVQLRVVKALVQASAFEQANDLFAALAEYMSVDRWFDTYQEAGLYVFARQGDVKRAQEYYGRLAQRERVNTTHKALMLHAHAVKGDTRRTTELFYHFFPPVNSSPQVEAPNIYHYTAVIFAYANKGDLMGMNTWLASMGKAGIAPDAHVYNIILKSFAQRGDVDYMAELLDKMRASGIRPSRHEYTTALAVFAERRDVLAAEELYQRAMKEGIIPDRMMISAFMDVYVEAGEWQGVVRTFDYLKASSRRGIRMTIEVYNTLLKAYVLIGAPFRVVANLFQRIEEIGLRPDARTFALLIQSACDSGLIWIAKDLLLEMTRLSKQPDSRIRLNVYVLTIMIVGWLRVGERERARRLYDNMRNHGIQPSATTYAAIVKEYATDKTNAGLQIAQEFIRNLVMANSEKKQRWMETSPSRRDALDTLFAPLLAAYARRQRPEAVEGLVTQIEEAGGTQTLGTLTHLLDVHRRRGNGEAVRELWPRIYELAMKHAQLNTLLTDDDGGSQASLRGLGFALCIPLSIYVDAMSSAGFHDEVARTWAQLQKGKLAFDSHNWNHLVVALVRAGEPERAFQVIEKVIIPARRRFIGLVIADRDQNPVSPIRDPPV</sequence>
<dbReference type="PANTHER" id="PTHR47942:SF63">
    <property type="entry name" value="PENTATRICOPEPTIDE REPEAT-CONTAINING PROTEIN"/>
    <property type="match status" value="1"/>
</dbReference>
<keyword evidence="1" id="KW-0677">Repeat</keyword>
<dbReference type="InterPro" id="IPR002885">
    <property type="entry name" value="PPR_rpt"/>
</dbReference>
<feature type="repeat" description="PPR" evidence="2">
    <location>
        <begin position="334"/>
        <end position="369"/>
    </location>
</feature>
<evidence type="ECO:0000313" key="5">
    <source>
        <dbReference type="Proteomes" id="UP000076727"/>
    </source>
</evidence>
<dbReference type="Gene3D" id="1.25.40.10">
    <property type="entry name" value="Tetratricopeptide repeat domain"/>
    <property type="match status" value="2"/>
</dbReference>
<name>A0A165S2F4_9APHY</name>
<dbReference type="PANTHER" id="PTHR47942">
    <property type="entry name" value="TETRATRICOPEPTIDE REPEAT (TPR)-LIKE SUPERFAMILY PROTEIN-RELATED"/>
    <property type="match status" value="1"/>
</dbReference>
<evidence type="ECO:0000256" key="2">
    <source>
        <dbReference type="PROSITE-ProRule" id="PRU00708"/>
    </source>
</evidence>
<dbReference type="InterPro" id="IPR011990">
    <property type="entry name" value="TPR-like_helical_dom_sf"/>
</dbReference>
<dbReference type="InterPro" id="IPR033443">
    <property type="entry name" value="PROP1-like_PPR_dom"/>
</dbReference>
<dbReference type="OrthoDB" id="185373at2759"/>
<dbReference type="Proteomes" id="UP000076727">
    <property type="component" value="Unassembled WGS sequence"/>
</dbReference>
<proteinExistence type="predicted"/>
<feature type="repeat" description="PPR" evidence="2">
    <location>
        <begin position="226"/>
        <end position="260"/>
    </location>
</feature>
<evidence type="ECO:0000256" key="1">
    <source>
        <dbReference type="ARBA" id="ARBA00022737"/>
    </source>
</evidence>
<organism evidence="4 5">
    <name type="scientific">Daedalea quercina L-15889</name>
    <dbReference type="NCBI Taxonomy" id="1314783"/>
    <lineage>
        <taxon>Eukaryota</taxon>
        <taxon>Fungi</taxon>
        <taxon>Dikarya</taxon>
        <taxon>Basidiomycota</taxon>
        <taxon>Agaricomycotina</taxon>
        <taxon>Agaricomycetes</taxon>
        <taxon>Polyporales</taxon>
        <taxon>Fomitopsis</taxon>
    </lineage>
</organism>
<dbReference type="AlphaFoldDB" id="A0A165S2F4"/>
<dbReference type="InterPro" id="IPR051222">
    <property type="entry name" value="PPR/CCM1_RNA-binding"/>
</dbReference>
<dbReference type="Pfam" id="PF01535">
    <property type="entry name" value="PPR"/>
    <property type="match status" value="1"/>
</dbReference>